<dbReference type="RefSeq" id="WP_097440842.1">
    <property type="nucleotide sequence ID" value="NZ_KZ300477.1"/>
</dbReference>
<dbReference type="InterPro" id="IPR036269">
    <property type="entry name" value="Rho_N_sf"/>
</dbReference>
<evidence type="ECO:0000256" key="6">
    <source>
        <dbReference type="HAMAP-Rule" id="MF_01363"/>
    </source>
</evidence>
<dbReference type="GO" id="GO:0006412">
    <property type="term" value="P:translation"/>
    <property type="evidence" value="ECO:0007669"/>
    <property type="project" value="UniProtKB-UniRule"/>
</dbReference>
<feature type="region of interest" description="Disordered" evidence="8">
    <location>
        <begin position="111"/>
        <end position="140"/>
    </location>
</feature>
<dbReference type="InterPro" id="IPR028909">
    <property type="entry name" value="bL21-like"/>
</dbReference>
<dbReference type="AlphaFoldDB" id="A0A2A4G2U4"/>
<dbReference type="EMBL" id="NBWU01000007">
    <property type="protein sequence ID" value="PCE62733.1"/>
    <property type="molecule type" value="Genomic_DNA"/>
</dbReference>
<dbReference type="InterPro" id="IPR018258">
    <property type="entry name" value="Ribosomal_bL21_CS"/>
</dbReference>
<dbReference type="Gene3D" id="1.10.720.30">
    <property type="entry name" value="SAP domain"/>
    <property type="match status" value="1"/>
</dbReference>
<evidence type="ECO:0000313" key="11">
    <source>
        <dbReference type="Proteomes" id="UP000219559"/>
    </source>
</evidence>
<keyword evidence="5 6" id="KW-0687">Ribonucleoprotein</keyword>
<keyword evidence="11" id="KW-1185">Reference proteome</keyword>
<name>A0A2A4G2U4_9FLAO</name>
<dbReference type="Proteomes" id="UP000219559">
    <property type="component" value="Unassembled WGS sequence"/>
</dbReference>
<comment type="subunit">
    <text evidence="6">Part of the 50S ribosomal subunit. Contacts protein L20.</text>
</comment>
<keyword evidence="2 6" id="KW-0699">rRNA-binding</keyword>
<dbReference type="GO" id="GO:0006353">
    <property type="term" value="P:DNA-templated transcription termination"/>
    <property type="evidence" value="ECO:0007669"/>
    <property type="project" value="InterPro"/>
</dbReference>
<reference evidence="10 11" key="1">
    <citation type="submission" date="2017-04" db="EMBL/GenBank/DDBJ databases">
        <title>A new member of the family Flavobacteriaceae isolated from ascidians.</title>
        <authorList>
            <person name="Chen L."/>
        </authorList>
    </citation>
    <scope>NUCLEOTIDE SEQUENCE [LARGE SCALE GENOMIC DNA]</scope>
    <source>
        <strain evidence="10 11">HQA918</strain>
    </source>
</reference>
<evidence type="ECO:0000259" key="9">
    <source>
        <dbReference type="SMART" id="SM00959"/>
    </source>
</evidence>
<dbReference type="InterPro" id="IPR001787">
    <property type="entry name" value="Ribosomal_bL21"/>
</dbReference>
<keyword evidence="3 6" id="KW-0694">RNA-binding</keyword>
<dbReference type="Pfam" id="PF07498">
    <property type="entry name" value="Rho_N"/>
    <property type="match status" value="1"/>
</dbReference>
<evidence type="ECO:0000256" key="1">
    <source>
        <dbReference type="ARBA" id="ARBA00008563"/>
    </source>
</evidence>
<feature type="domain" description="Rho termination factor-like N-terminal" evidence="9">
    <location>
        <begin position="140"/>
        <end position="175"/>
    </location>
</feature>
<evidence type="ECO:0000256" key="7">
    <source>
        <dbReference type="RuleBase" id="RU000562"/>
    </source>
</evidence>
<dbReference type="GO" id="GO:1990904">
    <property type="term" value="C:ribonucleoprotein complex"/>
    <property type="evidence" value="ECO:0007669"/>
    <property type="project" value="UniProtKB-KW"/>
</dbReference>
<dbReference type="OrthoDB" id="9813334at2"/>
<evidence type="ECO:0000256" key="5">
    <source>
        <dbReference type="ARBA" id="ARBA00023274"/>
    </source>
</evidence>
<dbReference type="InterPro" id="IPR011112">
    <property type="entry name" value="Rho-like_N"/>
</dbReference>
<dbReference type="NCBIfam" id="TIGR00061">
    <property type="entry name" value="L21"/>
    <property type="match status" value="1"/>
</dbReference>
<organism evidence="10 11">
    <name type="scientific">Sediminicola luteus</name>
    <dbReference type="NCBI Taxonomy" id="319238"/>
    <lineage>
        <taxon>Bacteria</taxon>
        <taxon>Pseudomonadati</taxon>
        <taxon>Bacteroidota</taxon>
        <taxon>Flavobacteriia</taxon>
        <taxon>Flavobacteriales</taxon>
        <taxon>Flavobacteriaceae</taxon>
        <taxon>Sediminicola</taxon>
    </lineage>
</organism>
<sequence length="175" mass="18489">MYAIVEIAGQQFKVAKDQKVYVHRLQEEEGSKVSFDNVLLLDQDGNVTVGAPAIDGAAVEATVVKHLKGDKVIVFKKKRRKGYRKKNGHRQSLTEIMIEGIVASGAKKAKKAAPKKEAAPKAEAAPAPKAEAAPAADAGDLSSKTVAELKEMAKAAGISGISAMKKADLIEALSK</sequence>
<dbReference type="GO" id="GO:0005840">
    <property type="term" value="C:ribosome"/>
    <property type="evidence" value="ECO:0007669"/>
    <property type="project" value="UniProtKB-KW"/>
</dbReference>
<comment type="similarity">
    <text evidence="1 6 7">Belongs to the bacterial ribosomal protein bL21 family.</text>
</comment>
<evidence type="ECO:0000256" key="4">
    <source>
        <dbReference type="ARBA" id="ARBA00022980"/>
    </source>
</evidence>
<dbReference type="PROSITE" id="PS01169">
    <property type="entry name" value="RIBOSOMAL_L21"/>
    <property type="match status" value="1"/>
</dbReference>
<dbReference type="SUPFAM" id="SSF68912">
    <property type="entry name" value="Rho N-terminal domain-like"/>
    <property type="match status" value="1"/>
</dbReference>
<proteinExistence type="inferred from homology"/>
<dbReference type="InterPro" id="IPR036164">
    <property type="entry name" value="bL21-like_sf"/>
</dbReference>
<dbReference type="PANTHER" id="PTHR21349">
    <property type="entry name" value="50S RIBOSOMAL PROTEIN L21"/>
    <property type="match status" value="1"/>
</dbReference>
<dbReference type="InterPro" id="IPR036361">
    <property type="entry name" value="SAP_dom_sf"/>
</dbReference>
<evidence type="ECO:0000256" key="2">
    <source>
        <dbReference type="ARBA" id="ARBA00022730"/>
    </source>
</evidence>
<feature type="compositionally biased region" description="Low complexity" evidence="8">
    <location>
        <begin position="121"/>
        <end position="136"/>
    </location>
</feature>
<dbReference type="GO" id="GO:0003735">
    <property type="term" value="F:structural constituent of ribosome"/>
    <property type="evidence" value="ECO:0007669"/>
    <property type="project" value="InterPro"/>
</dbReference>
<dbReference type="GO" id="GO:0019843">
    <property type="term" value="F:rRNA binding"/>
    <property type="evidence" value="ECO:0007669"/>
    <property type="project" value="UniProtKB-UniRule"/>
</dbReference>
<protein>
    <recommendedName>
        <fullName evidence="6">Large ribosomal subunit protein bL21</fullName>
    </recommendedName>
</protein>
<evidence type="ECO:0000313" key="10">
    <source>
        <dbReference type="EMBL" id="PCE62733.1"/>
    </source>
</evidence>
<evidence type="ECO:0000256" key="8">
    <source>
        <dbReference type="SAM" id="MobiDB-lite"/>
    </source>
</evidence>
<dbReference type="HAMAP" id="MF_01363">
    <property type="entry name" value="Ribosomal_bL21"/>
    <property type="match status" value="1"/>
</dbReference>
<evidence type="ECO:0000256" key="3">
    <source>
        <dbReference type="ARBA" id="ARBA00022884"/>
    </source>
</evidence>
<accession>A0A2A4G2U4</accession>
<comment type="caution">
    <text evidence="10">The sequence shown here is derived from an EMBL/GenBank/DDBJ whole genome shotgun (WGS) entry which is preliminary data.</text>
</comment>
<dbReference type="Pfam" id="PF00829">
    <property type="entry name" value="Ribosomal_L21p"/>
    <property type="match status" value="1"/>
</dbReference>
<keyword evidence="4 6" id="KW-0689">Ribosomal protein</keyword>
<gene>
    <name evidence="6" type="primary">rplU</name>
    <name evidence="10" type="ORF">B7P33_15695</name>
</gene>
<dbReference type="SMART" id="SM00959">
    <property type="entry name" value="Rho_N"/>
    <property type="match status" value="1"/>
</dbReference>
<comment type="function">
    <text evidence="6 7">This protein binds to 23S rRNA in the presence of protein L20.</text>
</comment>
<dbReference type="GO" id="GO:0005737">
    <property type="term" value="C:cytoplasm"/>
    <property type="evidence" value="ECO:0007669"/>
    <property type="project" value="UniProtKB-ARBA"/>
</dbReference>
<dbReference type="PANTHER" id="PTHR21349:SF0">
    <property type="entry name" value="LARGE RIBOSOMAL SUBUNIT PROTEIN BL21M"/>
    <property type="match status" value="1"/>
</dbReference>
<dbReference type="SUPFAM" id="SSF141091">
    <property type="entry name" value="L21p-like"/>
    <property type="match status" value="1"/>
</dbReference>